<proteinExistence type="predicted"/>
<dbReference type="EMBL" id="CAJVQC010164783">
    <property type="protein sequence ID" value="CAG8849297.1"/>
    <property type="molecule type" value="Genomic_DNA"/>
</dbReference>
<dbReference type="Proteomes" id="UP000789920">
    <property type="component" value="Unassembled WGS sequence"/>
</dbReference>
<gene>
    <name evidence="1" type="ORF">RPERSI_LOCUS35524</name>
</gene>
<name>A0ACA9SUR7_9GLOM</name>
<organism evidence="1 2">
    <name type="scientific">Racocetra persica</name>
    <dbReference type="NCBI Taxonomy" id="160502"/>
    <lineage>
        <taxon>Eukaryota</taxon>
        <taxon>Fungi</taxon>
        <taxon>Fungi incertae sedis</taxon>
        <taxon>Mucoromycota</taxon>
        <taxon>Glomeromycotina</taxon>
        <taxon>Glomeromycetes</taxon>
        <taxon>Diversisporales</taxon>
        <taxon>Gigasporaceae</taxon>
        <taxon>Racocetra</taxon>
    </lineage>
</organism>
<protein>
    <submittedName>
        <fullName evidence="1">26022_t:CDS:1</fullName>
    </submittedName>
</protein>
<evidence type="ECO:0000313" key="1">
    <source>
        <dbReference type="EMBL" id="CAG8849297.1"/>
    </source>
</evidence>
<evidence type="ECO:0000313" key="2">
    <source>
        <dbReference type="Proteomes" id="UP000789920"/>
    </source>
</evidence>
<comment type="caution">
    <text evidence="1">The sequence shown here is derived from an EMBL/GenBank/DDBJ whole genome shotgun (WGS) entry which is preliminary data.</text>
</comment>
<accession>A0ACA9SUR7</accession>
<reference evidence="1" key="1">
    <citation type="submission" date="2021-06" db="EMBL/GenBank/DDBJ databases">
        <authorList>
            <person name="Kallberg Y."/>
            <person name="Tangrot J."/>
            <person name="Rosling A."/>
        </authorList>
    </citation>
    <scope>NUCLEOTIDE SEQUENCE</scope>
    <source>
        <strain evidence="1">MA461A</strain>
    </source>
</reference>
<keyword evidence="2" id="KW-1185">Reference proteome</keyword>
<feature type="non-terminal residue" evidence="1">
    <location>
        <position position="86"/>
    </location>
</feature>
<sequence>PSSTDGSEDNYMLSMREIDTSDSADSTLVNKDSDIYEKDNFQLKHLKSVVTDPKVTITDRISQPSEESPKLGPQRLIEERSIFVNK</sequence>
<feature type="non-terminal residue" evidence="1">
    <location>
        <position position="1"/>
    </location>
</feature>